<sequence length="287" mass="31682">MGLRRRSLFAWPEWREASDETIALVRLGEQHLNAAPPEMEARTEAWLATRPLATGAGYPAELGLSHPLAERFSARLAPRPVEDGRSLQERRVLDQFGERLADAIVADDPHDFTRGLATLASHGLGRRVCPRRRLVGTQRDLEGEQIAFPPAEQIAERLALVHGRMGEAAVPALYRAAVGMAAISNCHPFEDGNGRTARMLFSAVVRRAYGRPAFYAPLHELTTLSGGSLTLALREAEVHGRWAPLFRFVERCLFLMAGDLRPERPLSAASVEINSELPFGVLRAIQD</sequence>
<dbReference type="Gene3D" id="1.10.3290.10">
    <property type="entry name" value="Fido-like domain"/>
    <property type="match status" value="1"/>
</dbReference>
<feature type="domain" description="Fido" evidence="1">
    <location>
        <begin position="113"/>
        <end position="251"/>
    </location>
</feature>
<reference evidence="2" key="1">
    <citation type="submission" date="2020-02" db="EMBL/GenBank/DDBJ databases">
        <authorList>
            <person name="Gao J."/>
            <person name="Sun J."/>
        </authorList>
    </citation>
    <scope>NUCLEOTIDE SEQUENCE</scope>
    <source>
        <strain evidence="2">602-2</strain>
    </source>
</reference>
<dbReference type="EMBL" id="JAAKGT010000011">
    <property type="protein sequence ID" value="NGM51802.1"/>
    <property type="molecule type" value="Genomic_DNA"/>
</dbReference>
<dbReference type="Pfam" id="PF02661">
    <property type="entry name" value="Fic"/>
    <property type="match status" value="1"/>
</dbReference>
<dbReference type="AlphaFoldDB" id="A0A6G4R1Y9"/>
<proteinExistence type="predicted"/>
<name>A0A6G4R1Y9_9CAUL</name>
<dbReference type="RefSeq" id="WP_165261615.1">
    <property type="nucleotide sequence ID" value="NZ_JAAKGT010000011.1"/>
</dbReference>
<protein>
    <submittedName>
        <fullName evidence="2">Fic family protein</fullName>
    </submittedName>
</protein>
<dbReference type="InterPro" id="IPR036597">
    <property type="entry name" value="Fido-like_dom_sf"/>
</dbReference>
<organism evidence="2">
    <name type="scientific">Caulobacter sp. 602-2</name>
    <dbReference type="NCBI Taxonomy" id="2710887"/>
    <lineage>
        <taxon>Bacteria</taxon>
        <taxon>Pseudomonadati</taxon>
        <taxon>Pseudomonadota</taxon>
        <taxon>Alphaproteobacteria</taxon>
        <taxon>Caulobacterales</taxon>
        <taxon>Caulobacteraceae</taxon>
        <taxon>Caulobacter</taxon>
    </lineage>
</organism>
<comment type="caution">
    <text evidence="2">The sequence shown here is derived from an EMBL/GenBank/DDBJ whole genome shotgun (WGS) entry which is preliminary data.</text>
</comment>
<gene>
    <name evidence="2" type="ORF">G5B46_19485</name>
</gene>
<dbReference type="SUPFAM" id="SSF140931">
    <property type="entry name" value="Fic-like"/>
    <property type="match status" value="1"/>
</dbReference>
<dbReference type="PROSITE" id="PS51459">
    <property type="entry name" value="FIDO"/>
    <property type="match status" value="1"/>
</dbReference>
<evidence type="ECO:0000259" key="1">
    <source>
        <dbReference type="PROSITE" id="PS51459"/>
    </source>
</evidence>
<accession>A0A6G4R1Y9</accession>
<dbReference type="InterPro" id="IPR003812">
    <property type="entry name" value="Fido"/>
</dbReference>
<evidence type="ECO:0000313" key="2">
    <source>
        <dbReference type="EMBL" id="NGM51802.1"/>
    </source>
</evidence>